<feature type="domain" description="Transketolase-like pyrimidine-binding" evidence="1">
    <location>
        <begin position="3"/>
        <end position="167"/>
    </location>
</feature>
<dbReference type="InterPro" id="IPR051157">
    <property type="entry name" value="PDH/Transketolase"/>
</dbReference>
<evidence type="ECO:0000259" key="1">
    <source>
        <dbReference type="SMART" id="SM00861"/>
    </source>
</evidence>
<dbReference type="InterPro" id="IPR009014">
    <property type="entry name" value="Transketo_C/PFOR_II"/>
</dbReference>
<dbReference type="Pfam" id="PF02779">
    <property type="entry name" value="Transket_pyr"/>
    <property type="match status" value="1"/>
</dbReference>
<evidence type="ECO:0000313" key="2">
    <source>
        <dbReference type="EMBL" id="MEQ2557929.1"/>
    </source>
</evidence>
<dbReference type="SUPFAM" id="SSF52922">
    <property type="entry name" value="TK C-terminal domain-like"/>
    <property type="match status" value="1"/>
</dbReference>
<dbReference type="InterPro" id="IPR005475">
    <property type="entry name" value="Transketolase-like_Pyr-bd"/>
</dbReference>
<dbReference type="InterPro" id="IPR033248">
    <property type="entry name" value="Transketolase_C"/>
</dbReference>
<dbReference type="PANTHER" id="PTHR43825:SF1">
    <property type="entry name" value="TRANSKETOLASE-LIKE PYRIMIDINE-BINDING DOMAIN-CONTAINING PROTEIN"/>
    <property type="match status" value="1"/>
</dbReference>
<organism evidence="2 3">
    <name type="scientific">Maccoyibacter intestinihominis</name>
    <dbReference type="NCBI Taxonomy" id="3133499"/>
    <lineage>
        <taxon>Bacteria</taxon>
        <taxon>Bacillati</taxon>
        <taxon>Bacillota</taxon>
        <taxon>Clostridia</taxon>
        <taxon>Lachnospirales</taxon>
        <taxon>Lachnospiraceae</taxon>
        <taxon>Maccoyibacter</taxon>
    </lineage>
</organism>
<sequence>MMLPTRIVFGNEIIEIAKENEDFVVFNADTKTCHLEHFEESFPNRAYSFGIAEQNLLGAAAGMASCGTKVIVATYSVFLCLRACEQVRTYVCQPQFDVMMLGTHAGLLTGTEGASHIAVEDLSIMRAIPNLTIIEPSDAVSARIMAREAIKFKGPLYVRLHFAPVPDVHQEEDYHFTIGKANVMRNETNAQVTFLVTGILLGKVLEAAEHLQEEGIAADVIEFNTIKPLDEESIIAAAKKTGALVTVEDNTILGGFGAAVTEVLSETIPTPVKRIGILDSFGESGAPEELYRKNKMTVEDMMEAARMVIALKKERS</sequence>
<dbReference type="RefSeq" id="WP_353530924.1">
    <property type="nucleotide sequence ID" value="NZ_JBBMEX010000008.1"/>
</dbReference>
<dbReference type="Pfam" id="PF02780">
    <property type="entry name" value="Transketolase_C"/>
    <property type="match status" value="1"/>
</dbReference>
<dbReference type="SUPFAM" id="SSF52518">
    <property type="entry name" value="Thiamin diphosphate-binding fold (THDP-binding)"/>
    <property type="match status" value="1"/>
</dbReference>
<reference evidence="2 3" key="1">
    <citation type="submission" date="2024-03" db="EMBL/GenBank/DDBJ databases">
        <title>Human intestinal bacterial collection.</title>
        <authorList>
            <person name="Pauvert C."/>
            <person name="Hitch T.C.A."/>
            <person name="Clavel T."/>
        </authorList>
    </citation>
    <scope>NUCLEOTIDE SEQUENCE [LARGE SCALE GENOMIC DNA]</scope>
    <source>
        <strain evidence="2 3">CLA-AA-H185</strain>
    </source>
</reference>
<name>A0ABV1HDY5_9FIRM</name>
<dbReference type="SMART" id="SM00861">
    <property type="entry name" value="Transket_pyr"/>
    <property type="match status" value="1"/>
</dbReference>
<dbReference type="PANTHER" id="PTHR43825">
    <property type="entry name" value="PYRUVATE DEHYDROGENASE E1 COMPONENT"/>
    <property type="match status" value="1"/>
</dbReference>
<keyword evidence="3" id="KW-1185">Reference proteome</keyword>
<dbReference type="InterPro" id="IPR029061">
    <property type="entry name" value="THDP-binding"/>
</dbReference>
<protein>
    <submittedName>
        <fullName evidence="2">Transketolase C-terminal domain-containing protein</fullName>
    </submittedName>
</protein>
<dbReference type="Gene3D" id="3.40.50.920">
    <property type="match status" value="1"/>
</dbReference>
<proteinExistence type="predicted"/>
<dbReference type="EMBL" id="JBBMEX010000008">
    <property type="protein sequence ID" value="MEQ2557929.1"/>
    <property type="molecule type" value="Genomic_DNA"/>
</dbReference>
<comment type="caution">
    <text evidence="2">The sequence shown here is derived from an EMBL/GenBank/DDBJ whole genome shotgun (WGS) entry which is preliminary data.</text>
</comment>
<evidence type="ECO:0000313" key="3">
    <source>
        <dbReference type="Proteomes" id="UP001454489"/>
    </source>
</evidence>
<gene>
    <name evidence="2" type="ORF">WMO43_08615</name>
</gene>
<dbReference type="CDD" id="cd07033">
    <property type="entry name" value="TPP_PYR_DXS_TK_like"/>
    <property type="match status" value="1"/>
</dbReference>
<dbReference type="Proteomes" id="UP001454489">
    <property type="component" value="Unassembled WGS sequence"/>
</dbReference>
<accession>A0ABV1HDY5</accession>
<dbReference type="Gene3D" id="3.40.50.970">
    <property type="match status" value="1"/>
</dbReference>